<gene>
    <name evidence="1" type="ORF">I6L30_06730</name>
</gene>
<name>A0ABX8L6K9_9GAMM</name>
<sequence>METKEYLNPKDHHLLVKWPLSKPVDPDWIEIPEGADCLMLWSSGHKVFYKNDHTEYWNRSYKEWQFVRGDDGIANSDILWKRPTQDQGLISGAEAMNAALDGKEVEYRWVDGSCNWRPFNDEDWSVEDLKSGTYSFRLKPQTIKLDLEIPAPFKAKIGGRDDTSFVLNVGRHQYLYQNEDDYTKARNALEAVFDAALGGNNL</sequence>
<reference evidence="1 2" key="1">
    <citation type="submission" date="2021-06" db="EMBL/GenBank/DDBJ databases">
        <title>FDA dAtabase for Regulatory Grade micrObial Sequences (FDA-ARGOS): Supporting development and validation of Infectious Disease Dx tests.</title>
        <authorList>
            <person name="Sproer C."/>
            <person name="Gronow S."/>
            <person name="Severitt S."/>
            <person name="Schroder I."/>
            <person name="Tallon L."/>
            <person name="Sadzewicz L."/>
            <person name="Zhao X."/>
            <person name="Boylan J."/>
            <person name="Ott S."/>
            <person name="Bowen H."/>
            <person name="Vavikolanu K."/>
            <person name="Mehta A."/>
            <person name="Aluvathingal J."/>
            <person name="Nadendla S."/>
            <person name="Lowell S."/>
            <person name="Myers T."/>
            <person name="Yan Y."/>
        </authorList>
    </citation>
    <scope>NUCLEOTIDE SEQUENCE [LARGE SCALE GENOMIC DNA]</scope>
    <source>
        <strain evidence="1 2">FDAARGOS 1400</strain>
    </source>
</reference>
<dbReference type="RefSeq" id="WP_216985598.1">
    <property type="nucleotide sequence ID" value="NZ_CP077365.1"/>
</dbReference>
<evidence type="ECO:0000313" key="1">
    <source>
        <dbReference type="EMBL" id="QXB47689.1"/>
    </source>
</evidence>
<dbReference type="Proteomes" id="UP000683517">
    <property type="component" value="Chromosome"/>
</dbReference>
<evidence type="ECO:0000313" key="2">
    <source>
        <dbReference type="Proteomes" id="UP000683517"/>
    </source>
</evidence>
<organism evidence="1 2">
    <name type="scientific">Acinetobacter seifertii</name>
    <dbReference type="NCBI Taxonomy" id="1530123"/>
    <lineage>
        <taxon>Bacteria</taxon>
        <taxon>Pseudomonadati</taxon>
        <taxon>Pseudomonadota</taxon>
        <taxon>Gammaproteobacteria</taxon>
        <taxon>Moraxellales</taxon>
        <taxon>Moraxellaceae</taxon>
        <taxon>Acinetobacter</taxon>
        <taxon>Acinetobacter calcoaceticus/baumannii complex</taxon>
    </lineage>
</organism>
<keyword evidence="2" id="KW-1185">Reference proteome</keyword>
<accession>A0ABX8L6K9</accession>
<dbReference type="EMBL" id="CP077365">
    <property type="protein sequence ID" value="QXB47689.1"/>
    <property type="molecule type" value="Genomic_DNA"/>
</dbReference>
<proteinExistence type="predicted"/>
<protein>
    <submittedName>
        <fullName evidence="1">Uncharacterized protein</fullName>
    </submittedName>
</protein>